<dbReference type="EMBL" id="CM046131">
    <property type="protein sequence ID" value="KAI8430024.1"/>
    <property type="molecule type" value="Genomic_DNA"/>
</dbReference>
<accession>A0ACC0K0R8</accession>
<protein>
    <submittedName>
        <fullName evidence="1">Uncharacterized protein</fullName>
    </submittedName>
</protein>
<dbReference type="Proteomes" id="UP001064048">
    <property type="component" value="Chromosome Z"/>
</dbReference>
<proteinExistence type="predicted"/>
<name>A0ACC0K0R8_CHOFU</name>
<gene>
    <name evidence="1" type="ORF">MSG28_000470</name>
</gene>
<comment type="caution">
    <text evidence="1">The sequence shown here is derived from an EMBL/GenBank/DDBJ whole genome shotgun (WGS) entry which is preliminary data.</text>
</comment>
<reference evidence="1 2" key="1">
    <citation type="journal article" date="2022" name="Genome Biol. Evol.">
        <title>The Spruce Budworm Genome: Reconstructing the Evolutionary History of Antifreeze Proteins.</title>
        <authorList>
            <person name="Beliveau C."/>
            <person name="Gagne P."/>
            <person name="Picq S."/>
            <person name="Vernygora O."/>
            <person name="Keeling C.I."/>
            <person name="Pinkney K."/>
            <person name="Doucet D."/>
            <person name="Wen F."/>
            <person name="Johnston J.S."/>
            <person name="Maaroufi H."/>
            <person name="Boyle B."/>
            <person name="Laroche J."/>
            <person name="Dewar K."/>
            <person name="Juretic N."/>
            <person name="Blackburn G."/>
            <person name="Nisole A."/>
            <person name="Brunet B."/>
            <person name="Brandao M."/>
            <person name="Lumley L."/>
            <person name="Duan J."/>
            <person name="Quan G."/>
            <person name="Lucarotti C.J."/>
            <person name="Roe A.D."/>
            <person name="Sperling F.A.H."/>
            <person name="Levesque R.C."/>
            <person name="Cusson M."/>
        </authorList>
    </citation>
    <scope>NUCLEOTIDE SEQUENCE [LARGE SCALE GENOMIC DNA]</scope>
    <source>
        <strain evidence="1">Glfc:IPQL:Cfum</strain>
    </source>
</reference>
<sequence>MIDLIYCVDNSHRWHGANIEQNPAHYSALRYLGKGFVARFQENWGAKVYFNTLVELKEENVTIKYGVVSQKDLIADLLDWNDLYLAGRLHKPVEIIKETNSSQLQNALQSNLRAAVHTTLLILPETFSEYDFYFAISNLSYAGDFRMTFGENKNKVRNIVQPQLANFRELYRPILQQFHSYVDFPTGEAQCHQDLHPETKLHHLMQLPMVPQQRIVKFWNHGGIQQDMEDVLRSKMISDESSSDSETGRFKGKSEKTDQQSRSTTQRDSHRSTGRDRHSENDRFRRDIDRKWDDKDRSDRLPRERLRYSRHSPIRRRRSAERSPNRKKSHERHRRTSRERSKVKDYRSNSRDRRRKSRSRSHKPAEHRRDIREEIKCVPREEKTNLLSTKLKSSDKFDRGSRDKRSSSLEVNVKKSEIYKPAPTENRRKSKSPIVVQEKDSDGNVSEEVQPGSYYSMMPTVVKEKSEESSEIDSSDDEKLRAKLLNLEKELHQAKKKKHKKKHRKKGKSSKDDKDIETPTPVEVTSTTDIQDKIKIGDSSTHVDTAEVTSTQKNSQIESNEEGEIISDDESQTGLDIDPSDLRHKLKRSVPKAEAVESMDLREKVKFKSDVCGPALPPHLAKQTNKRRSAETEGPALPPHLRKSERKIGPSIPDQLRIELAKDNCEIIKCESSDDDGIGPLPVGAEEKWSDAHRQLEERALDMKIRTMDGRSMHTSKVKSREEWMLELPEAKAKYLGLEARSFRAKEGPDMSDRSSWTETPEQKARKRAGLEKEEDLDVVLQQESRTRQIASRDEDQERAVRPREFR</sequence>
<evidence type="ECO:0000313" key="1">
    <source>
        <dbReference type="EMBL" id="KAI8430024.1"/>
    </source>
</evidence>
<evidence type="ECO:0000313" key="2">
    <source>
        <dbReference type="Proteomes" id="UP001064048"/>
    </source>
</evidence>
<keyword evidence="2" id="KW-1185">Reference proteome</keyword>
<organism evidence="1 2">
    <name type="scientific">Choristoneura fumiferana</name>
    <name type="common">Spruce budworm moth</name>
    <name type="synonym">Archips fumiferana</name>
    <dbReference type="NCBI Taxonomy" id="7141"/>
    <lineage>
        <taxon>Eukaryota</taxon>
        <taxon>Metazoa</taxon>
        <taxon>Ecdysozoa</taxon>
        <taxon>Arthropoda</taxon>
        <taxon>Hexapoda</taxon>
        <taxon>Insecta</taxon>
        <taxon>Pterygota</taxon>
        <taxon>Neoptera</taxon>
        <taxon>Endopterygota</taxon>
        <taxon>Lepidoptera</taxon>
        <taxon>Glossata</taxon>
        <taxon>Ditrysia</taxon>
        <taxon>Tortricoidea</taxon>
        <taxon>Tortricidae</taxon>
        <taxon>Tortricinae</taxon>
        <taxon>Choristoneura</taxon>
    </lineage>
</organism>